<protein>
    <submittedName>
        <fullName evidence="9">CoA pyrophosphatase</fullName>
    </submittedName>
</protein>
<dbReference type="InterPro" id="IPR045121">
    <property type="entry name" value="CoAse"/>
</dbReference>
<proteinExistence type="predicted"/>
<dbReference type="InterPro" id="IPR000086">
    <property type="entry name" value="NUDIX_hydrolase_dom"/>
</dbReference>
<dbReference type="Gene3D" id="3.90.79.10">
    <property type="entry name" value="Nucleoside Triphosphate Pyrophosphohydrolase"/>
    <property type="match status" value="1"/>
</dbReference>
<dbReference type="Proteomes" id="UP000313948">
    <property type="component" value="Chromosome"/>
</dbReference>
<organism evidence="9 10">
    <name type="scientific">Georgenia wutianyii</name>
    <dbReference type="NCBI Taxonomy" id="2585135"/>
    <lineage>
        <taxon>Bacteria</taxon>
        <taxon>Bacillati</taxon>
        <taxon>Actinomycetota</taxon>
        <taxon>Actinomycetes</taxon>
        <taxon>Micrococcales</taxon>
        <taxon>Bogoriellaceae</taxon>
        <taxon>Georgenia</taxon>
    </lineage>
</organism>
<comment type="cofactor">
    <cofactor evidence="1">
        <name>Mn(2+)</name>
        <dbReference type="ChEBI" id="CHEBI:29035"/>
    </cofactor>
</comment>
<dbReference type="PANTHER" id="PTHR12992">
    <property type="entry name" value="NUDIX HYDROLASE"/>
    <property type="match status" value="1"/>
</dbReference>
<feature type="compositionally biased region" description="Basic and acidic residues" evidence="7">
    <location>
        <begin position="1"/>
        <end position="14"/>
    </location>
</feature>
<dbReference type="PANTHER" id="PTHR12992:SF11">
    <property type="entry name" value="MITOCHONDRIAL COENZYME A DIPHOSPHATASE NUDT8"/>
    <property type="match status" value="1"/>
</dbReference>
<accession>A0ABX5VPZ3</accession>
<evidence type="ECO:0000256" key="4">
    <source>
        <dbReference type="ARBA" id="ARBA00022801"/>
    </source>
</evidence>
<evidence type="ECO:0000313" key="9">
    <source>
        <dbReference type="EMBL" id="QDB79109.1"/>
    </source>
</evidence>
<evidence type="ECO:0000256" key="1">
    <source>
        <dbReference type="ARBA" id="ARBA00001936"/>
    </source>
</evidence>
<evidence type="ECO:0000256" key="5">
    <source>
        <dbReference type="ARBA" id="ARBA00022842"/>
    </source>
</evidence>
<keyword evidence="6" id="KW-0464">Manganese</keyword>
<keyword evidence="3" id="KW-0479">Metal-binding</keyword>
<keyword evidence="5" id="KW-0460">Magnesium</keyword>
<evidence type="ECO:0000256" key="2">
    <source>
        <dbReference type="ARBA" id="ARBA00001946"/>
    </source>
</evidence>
<evidence type="ECO:0000259" key="8">
    <source>
        <dbReference type="PROSITE" id="PS51462"/>
    </source>
</evidence>
<feature type="region of interest" description="Disordered" evidence="7">
    <location>
        <begin position="1"/>
        <end position="25"/>
    </location>
</feature>
<dbReference type="PROSITE" id="PS51462">
    <property type="entry name" value="NUDIX"/>
    <property type="match status" value="1"/>
</dbReference>
<dbReference type="EMBL" id="CP040899">
    <property type="protein sequence ID" value="QDB79109.1"/>
    <property type="molecule type" value="Genomic_DNA"/>
</dbReference>
<sequence length="274" mass="29115">MDPHLQHLPREPRPGGRPGPRRRRGVAHRAAAVTYGDAVDRDQATARADLDRLVARAAAGGLGPPAEVHRFDPRTQGDYRPAAVLLLFTPTTAPGSGFPGLDLFLVQRSPLLRHHPGQIALPGGRADAQDAGPAQTALREAHEEIGLAADRVEVLGLLAPVAVPISRFVVTPVVGWCGDATGQDDVEPGEVLHTLRLPVGGLLDPACRATVTIRGHGSAGFAVSGGWVWGFTGNLLDGVFDELGWTRPWDRGRRYRMSLAEARGETLPPLTADA</sequence>
<keyword evidence="10" id="KW-1185">Reference proteome</keyword>
<evidence type="ECO:0000256" key="6">
    <source>
        <dbReference type="ARBA" id="ARBA00023211"/>
    </source>
</evidence>
<comment type="cofactor">
    <cofactor evidence="2">
        <name>Mg(2+)</name>
        <dbReference type="ChEBI" id="CHEBI:18420"/>
    </cofactor>
</comment>
<evidence type="ECO:0000256" key="3">
    <source>
        <dbReference type="ARBA" id="ARBA00022723"/>
    </source>
</evidence>
<evidence type="ECO:0000256" key="7">
    <source>
        <dbReference type="SAM" id="MobiDB-lite"/>
    </source>
</evidence>
<reference evidence="9 10" key="1">
    <citation type="submission" date="2019-05" db="EMBL/GenBank/DDBJ databases">
        <title>Georgenia *** sp. nov., and Georgenia *** sp. nov., isolated from the intestinal contents of plateau pika (Ochotona curzoniae) in the Qinghai-Tibet plateau of China.</title>
        <authorList>
            <person name="Tian Z."/>
        </authorList>
    </citation>
    <scope>NUCLEOTIDE SEQUENCE [LARGE SCALE GENOMIC DNA]</scope>
    <source>
        <strain evidence="9 10">Z294</strain>
    </source>
</reference>
<dbReference type="SUPFAM" id="SSF55811">
    <property type="entry name" value="Nudix"/>
    <property type="match status" value="1"/>
</dbReference>
<keyword evidence="4" id="KW-0378">Hydrolase</keyword>
<dbReference type="InterPro" id="IPR015797">
    <property type="entry name" value="NUDIX_hydrolase-like_dom_sf"/>
</dbReference>
<dbReference type="CDD" id="cd03426">
    <property type="entry name" value="NUDIX_CoAse_Nudt7"/>
    <property type="match status" value="1"/>
</dbReference>
<dbReference type="Pfam" id="PF00293">
    <property type="entry name" value="NUDIX"/>
    <property type="match status" value="1"/>
</dbReference>
<feature type="domain" description="Nudix hydrolase" evidence="8">
    <location>
        <begin position="78"/>
        <end position="220"/>
    </location>
</feature>
<gene>
    <name evidence="9" type="ORF">FE251_06790</name>
</gene>
<evidence type="ECO:0000313" key="10">
    <source>
        <dbReference type="Proteomes" id="UP000313948"/>
    </source>
</evidence>
<name>A0ABX5VPZ3_9MICO</name>